<comment type="caution">
    <text evidence="11">The sequence shown here is derived from an EMBL/GenBank/DDBJ whole genome shotgun (WGS) entry which is preliminary data.</text>
</comment>
<proteinExistence type="inferred from homology"/>
<dbReference type="EMBL" id="JOJR01000014">
    <property type="protein sequence ID" value="RCN51317.1"/>
    <property type="molecule type" value="Genomic_DNA"/>
</dbReference>
<evidence type="ECO:0000256" key="3">
    <source>
        <dbReference type="ARBA" id="ARBA00012643"/>
    </source>
</evidence>
<sequence length="321" mass="35808">MGTRAFLSKNKDSKKNYGKHEQNTTIGNADAAPLRRIVMVVEKILNHPSVRVRDRSAVVEKLNAILKGGNEQLAANEKGQRCLGSHAVVNHLLLSLHPELTAEVNAVNAKYVAIEYDPHLTKEEKMPYMVEWWTKAHENYITYGIHRDDIERIVEEVSIRLRDGAGAMMKHLEAAEIPMLLFSAGIGNVIEAFLRHQLGSIPENIHIISNMLSFDEKGRVNACSEPLIHVFCKDSTVIPHDAPFFNDIAHRGNVLLLGDSLGDLHMDVGVDHSGTVLRIGYLNSNAEKLLELYLDGFDVVLVEDQTMDVPDLILQALVKQC</sequence>
<dbReference type="FunFam" id="1.10.150.340:FF:000001">
    <property type="entry name" value="Cytosolic 5-nucleotidase 3-like"/>
    <property type="match status" value="1"/>
</dbReference>
<dbReference type="OrthoDB" id="4096268at2759"/>
<keyword evidence="8 9" id="KW-0546">Nucleotide metabolism</keyword>
<feature type="region of interest" description="Disordered" evidence="10">
    <location>
        <begin position="1"/>
        <end position="24"/>
    </location>
</feature>
<evidence type="ECO:0000256" key="5">
    <source>
        <dbReference type="ARBA" id="ARBA00022741"/>
    </source>
</evidence>
<gene>
    <name evidence="11" type="ORF">ANCCAN_02469</name>
</gene>
<dbReference type="GO" id="GO:0000166">
    <property type="term" value="F:nucleotide binding"/>
    <property type="evidence" value="ECO:0007669"/>
    <property type="project" value="UniProtKB-KW"/>
</dbReference>
<dbReference type="InterPro" id="IPR023214">
    <property type="entry name" value="HAD_sf"/>
</dbReference>
<evidence type="ECO:0000256" key="2">
    <source>
        <dbReference type="ARBA" id="ARBA00008389"/>
    </source>
</evidence>
<comment type="catalytic activity">
    <reaction evidence="1 9">
        <text>a ribonucleoside 5'-phosphate + H2O = a ribonucleoside + phosphate</text>
        <dbReference type="Rhea" id="RHEA:12484"/>
        <dbReference type="ChEBI" id="CHEBI:15377"/>
        <dbReference type="ChEBI" id="CHEBI:18254"/>
        <dbReference type="ChEBI" id="CHEBI:43474"/>
        <dbReference type="ChEBI" id="CHEBI:58043"/>
        <dbReference type="EC" id="3.1.3.5"/>
    </reaction>
</comment>
<dbReference type="GO" id="GO:0009117">
    <property type="term" value="P:nucleotide metabolic process"/>
    <property type="evidence" value="ECO:0007669"/>
    <property type="project" value="UniProtKB-KW"/>
</dbReference>
<keyword evidence="7" id="KW-0460">Magnesium</keyword>
<evidence type="ECO:0000313" key="11">
    <source>
        <dbReference type="EMBL" id="RCN51317.1"/>
    </source>
</evidence>
<protein>
    <recommendedName>
        <fullName evidence="3 9">5'-nucleotidase</fullName>
        <ecNumber evidence="3 9">3.1.3.5</ecNumber>
    </recommendedName>
</protein>
<dbReference type="InterPro" id="IPR036412">
    <property type="entry name" value="HAD-like_sf"/>
</dbReference>
<name>A0A368H7P0_ANCCA</name>
<dbReference type="PANTHER" id="PTHR13045">
    <property type="entry name" value="5'-NUCLEOTIDASE"/>
    <property type="match status" value="1"/>
</dbReference>
<keyword evidence="5 9" id="KW-0547">Nucleotide-binding</keyword>
<dbReference type="SUPFAM" id="SSF56784">
    <property type="entry name" value="HAD-like"/>
    <property type="match status" value="1"/>
</dbReference>
<dbReference type="NCBIfam" id="TIGR01544">
    <property type="entry name" value="HAD-SF-IE"/>
    <property type="match status" value="1"/>
</dbReference>
<keyword evidence="12" id="KW-1185">Reference proteome</keyword>
<dbReference type="GO" id="GO:0008253">
    <property type="term" value="F:5'-nucleotidase activity"/>
    <property type="evidence" value="ECO:0007669"/>
    <property type="project" value="UniProtKB-EC"/>
</dbReference>
<dbReference type="PANTHER" id="PTHR13045:SF0">
    <property type="entry name" value="7-METHYLGUANOSINE PHOSPHATE-SPECIFIC 5'-NUCLEOTIDASE"/>
    <property type="match status" value="1"/>
</dbReference>
<dbReference type="Pfam" id="PF05822">
    <property type="entry name" value="UMPH-1"/>
    <property type="match status" value="1"/>
</dbReference>
<evidence type="ECO:0000313" key="12">
    <source>
        <dbReference type="Proteomes" id="UP000252519"/>
    </source>
</evidence>
<accession>A0A368H7P0</accession>
<evidence type="ECO:0000256" key="1">
    <source>
        <dbReference type="ARBA" id="ARBA00000815"/>
    </source>
</evidence>
<evidence type="ECO:0000256" key="8">
    <source>
        <dbReference type="ARBA" id="ARBA00023080"/>
    </source>
</evidence>
<dbReference type="GO" id="GO:0005737">
    <property type="term" value="C:cytoplasm"/>
    <property type="evidence" value="ECO:0007669"/>
    <property type="project" value="UniProtKB-SubCell"/>
</dbReference>
<dbReference type="Gene3D" id="3.40.50.1000">
    <property type="entry name" value="HAD superfamily/HAD-like"/>
    <property type="match status" value="1"/>
</dbReference>
<dbReference type="AlphaFoldDB" id="A0A368H7P0"/>
<comment type="subcellular location">
    <subcellularLocation>
        <location evidence="9">Cytoplasm</location>
    </subcellularLocation>
</comment>
<organism evidence="11 12">
    <name type="scientific">Ancylostoma caninum</name>
    <name type="common">Dog hookworm</name>
    <dbReference type="NCBI Taxonomy" id="29170"/>
    <lineage>
        <taxon>Eukaryota</taxon>
        <taxon>Metazoa</taxon>
        <taxon>Ecdysozoa</taxon>
        <taxon>Nematoda</taxon>
        <taxon>Chromadorea</taxon>
        <taxon>Rhabditida</taxon>
        <taxon>Rhabditina</taxon>
        <taxon>Rhabditomorpha</taxon>
        <taxon>Strongyloidea</taxon>
        <taxon>Ancylostomatidae</taxon>
        <taxon>Ancylostomatinae</taxon>
        <taxon>Ancylostoma</taxon>
    </lineage>
</organism>
<feature type="compositionally biased region" description="Basic and acidic residues" evidence="10">
    <location>
        <begin position="9"/>
        <end position="22"/>
    </location>
</feature>
<evidence type="ECO:0000256" key="7">
    <source>
        <dbReference type="ARBA" id="ARBA00022842"/>
    </source>
</evidence>
<comment type="similarity">
    <text evidence="2 9">Belongs to the pyrimidine 5'-nucleotidase family.</text>
</comment>
<evidence type="ECO:0000256" key="9">
    <source>
        <dbReference type="RuleBase" id="RU361276"/>
    </source>
</evidence>
<keyword evidence="6 9" id="KW-0378">Hydrolase</keyword>
<dbReference type="STRING" id="29170.A0A368H7P0"/>
<dbReference type="EC" id="3.1.3.5" evidence="3 9"/>
<dbReference type="InterPro" id="IPR006434">
    <property type="entry name" value="Pyrimidine_nucleotidase_eu"/>
</dbReference>
<dbReference type="GO" id="GO:0000287">
    <property type="term" value="F:magnesium ion binding"/>
    <property type="evidence" value="ECO:0007669"/>
    <property type="project" value="InterPro"/>
</dbReference>
<evidence type="ECO:0000256" key="10">
    <source>
        <dbReference type="SAM" id="MobiDB-lite"/>
    </source>
</evidence>
<keyword evidence="4" id="KW-0479">Metal-binding</keyword>
<evidence type="ECO:0000256" key="6">
    <source>
        <dbReference type="ARBA" id="ARBA00022801"/>
    </source>
</evidence>
<keyword evidence="9" id="KW-0963">Cytoplasm</keyword>
<evidence type="ECO:0000256" key="4">
    <source>
        <dbReference type="ARBA" id="ARBA00022723"/>
    </source>
</evidence>
<dbReference type="Proteomes" id="UP000252519">
    <property type="component" value="Unassembled WGS sequence"/>
</dbReference>
<dbReference type="Gene3D" id="1.10.150.340">
    <property type="entry name" value="Pyrimidine 5'-nucleotidase (UMPH-1), N-terminal domain"/>
    <property type="match status" value="1"/>
</dbReference>
<reference evidence="11 12" key="1">
    <citation type="submission" date="2014-10" db="EMBL/GenBank/DDBJ databases">
        <title>Draft genome of the hookworm Ancylostoma caninum.</title>
        <authorList>
            <person name="Mitreva M."/>
        </authorList>
    </citation>
    <scope>NUCLEOTIDE SEQUENCE [LARGE SCALE GENOMIC DNA]</scope>
    <source>
        <strain evidence="11 12">Baltimore</strain>
    </source>
</reference>